<evidence type="ECO:0000313" key="1">
    <source>
        <dbReference type="EMBL" id="GEY92144.1"/>
    </source>
</evidence>
<proteinExistence type="predicted"/>
<name>A0A699HWG8_TANCI</name>
<dbReference type="Pfam" id="PF02681">
    <property type="entry name" value="DUF212"/>
    <property type="match status" value="1"/>
</dbReference>
<reference evidence="1" key="1">
    <citation type="journal article" date="2019" name="Sci. Rep.">
        <title>Draft genome of Tanacetum cinerariifolium, the natural source of mosquito coil.</title>
        <authorList>
            <person name="Yamashiro T."/>
            <person name="Shiraishi A."/>
            <person name="Satake H."/>
            <person name="Nakayama K."/>
        </authorList>
    </citation>
    <scope>NUCLEOTIDE SEQUENCE</scope>
</reference>
<dbReference type="PANTHER" id="PTHR31446">
    <property type="entry name" value="ACID PHOSPHATASE/VANADIUM-DEPENDENT HALOPEROXIDASE-RELATED PROTEIN"/>
    <property type="match status" value="1"/>
</dbReference>
<comment type="caution">
    <text evidence="1">The sequence shown here is derived from an EMBL/GenBank/DDBJ whole genome shotgun (WGS) entry which is preliminary data.</text>
</comment>
<dbReference type="PANTHER" id="PTHR31446:SF42">
    <property type="entry name" value="PHOSPHATIDIC ACID PHOSPHATASE TYPE 2_HALOPEROXIDASE SUPERFAMILY"/>
    <property type="match status" value="1"/>
</dbReference>
<protein>
    <submittedName>
        <fullName evidence="1">Acid phosphatase/vanadium-dependent haloperoxidas proteine-related</fullName>
    </submittedName>
</protein>
<dbReference type="AlphaFoldDB" id="A0A699HWG8"/>
<dbReference type="InterPro" id="IPR003832">
    <property type="entry name" value="DUF212"/>
</dbReference>
<sequence>MPLRFSQYVFRDILMNRPNYENSIEEKNFFSWYRSFAITLGEAIYPYICASGETKKQQAYHHTYTSQTCRPRGQGRTDEASGRGTQEYITPSLIRVASFYDGINKFSQVSKKNNEDKVDWDNMIDRYKEHRWDIEQLIRSGGMPPSHFTIVTAFAVAVGLHDGLGGSTFATALILACIAMYDATSEGLHAGRQAEVLKQIVFELPVEHPLAERRPLRELLGHTPPRVCFNSGSKRMMLLEDCCRYSSSEIEPREIIPIPVV</sequence>
<accession>A0A699HWG8</accession>
<dbReference type="EMBL" id="BKCJ010222639">
    <property type="protein sequence ID" value="GEY92144.1"/>
    <property type="molecule type" value="Genomic_DNA"/>
</dbReference>
<gene>
    <name evidence="1" type="ORF">Tci_464118</name>
</gene>
<organism evidence="1">
    <name type="scientific">Tanacetum cinerariifolium</name>
    <name type="common">Dalmatian daisy</name>
    <name type="synonym">Chrysanthemum cinerariifolium</name>
    <dbReference type="NCBI Taxonomy" id="118510"/>
    <lineage>
        <taxon>Eukaryota</taxon>
        <taxon>Viridiplantae</taxon>
        <taxon>Streptophyta</taxon>
        <taxon>Embryophyta</taxon>
        <taxon>Tracheophyta</taxon>
        <taxon>Spermatophyta</taxon>
        <taxon>Magnoliopsida</taxon>
        <taxon>eudicotyledons</taxon>
        <taxon>Gunneridae</taxon>
        <taxon>Pentapetalae</taxon>
        <taxon>asterids</taxon>
        <taxon>campanulids</taxon>
        <taxon>Asterales</taxon>
        <taxon>Asteraceae</taxon>
        <taxon>Asteroideae</taxon>
        <taxon>Anthemideae</taxon>
        <taxon>Anthemidinae</taxon>
        <taxon>Tanacetum</taxon>
    </lineage>
</organism>